<evidence type="ECO:0000259" key="1">
    <source>
        <dbReference type="Pfam" id="PF13456"/>
    </source>
</evidence>
<evidence type="ECO:0000313" key="3">
    <source>
        <dbReference type="Proteomes" id="UP001152523"/>
    </source>
</evidence>
<dbReference type="GO" id="GO:0004523">
    <property type="term" value="F:RNA-DNA hybrid ribonuclease activity"/>
    <property type="evidence" value="ECO:0007669"/>
    <property type="project" value="InterPro"/>
</dbReference>
<reference evidence="2" key="1">
    <citation type="submission" date="2022-07" db="EMBL/GenBank/DDBJ databases">
        <authorList>
            <person name="Macas J."/>
            <person name="Novak P."/>
            <person name="Neumann P."/>
        </authorList>
    </citation>
    <scope>NUCLEOTIDE SEQUENCE</scope>
</reference>
<protein>
    <recommendedName>
        <fullName evidence="1">RNase H type-1 domain-containing protein</fullName>
    </recommendedName>
</protein>
<feature type="domain" description="RNase H type-1" evidence="1">
    <location>
        <begin position="76"/>
        <end position="197"/>
    </location>
</feature>
<dbReference type="PROSITE" id="PS51257">
    <property type="entry name" value="PROKAR_LIPOPROTEIN"/>
    <property type="match status" value="1"/>
</dbReference>
<name>A0AAV0F9W4_9ASTE</name>
<dbReference type="PANTHER" id="PTHR47074">
    <property type="entry name" value="BNAC02G40300D PROTEIN"/>
    <property type="match status" value="1"/>
</dbReference>
<comment type="caution">
    <text evidence="2">The sequence shown here is derived from an EMBL/GenBank/DDBJ whole genome shotgun (WGS) entry which is preliminary data.</text>
</comment>
<dbReference type="PANTHER" id="PTHR47074:SF48">
    <property type="entry name" value="POLYNUCLEOTIDYL TRANSFERASE, RIBONUCLEASE H-LIKE SUPERFAMILY PROTEIN"/>
    <property type="match status" value="1"/>
</dbReference>
<gene>
    <name evidence="2" type="ORF">CEPIT_LOCUS32080</name>
</gene>
<dbReference type="InterPro" id="IPR002156">
    <property type="entry name" value="RNaseH_domain"/>
</dbReference>
<dbReference type="AlphaFoldDB" id="A0AAV0F9W4"/>
<dbReference type="SUPFAM" id="SSF53098">
    <property type="entry name" value="Ribonuclease H-like"/>
    <property type="match status" value="1"/>
</dbReference>
<dbReference type="InterPro" id="IPR036397">
    <property type="entry name" value="RNaseH_sf"/>
</dbReference>
<organism evidence="2 3">
    <name type="scientific">Cuscuta epithymum</name>
    <dbReference type="NCBI Taxonomy" id="186058"/>
    <lineage>
        <taxon>Eukaryota</taxon>
        <taxon>Viridiplantae</taxon>
        <taxon>Streptophyta</taxon>
        <taxon>Embryophyta</taxon>
        <taxon>Tracheophyta</taxon>
        <taxon>Spermatophyta</taxon>
        <taxon>Magnoliopsida</taxon>
        <taxon>eudicotyledons</taxon>
        <taxon>Gunneridae</taxon>
        <taxon>Pentapetalae</taxon>
        <taxon>asterids</taxon>
        <taxon>lamiids</taxon>
        <taxon>Solanales</taxon>
        <taxon>Convolvulaceae</taxon>
        <taxon>Cuscuteae</taxon>
        <taxon>Cuscuta</taxon>
        <taxon>Cuscuta subgen. Cuscuta</taxon>
    </lineage>
</organism>
<keyword evidence="3" id="KW-1185">Reference proteome</keyword>
<accession>A0AAV0F9W4</accession>
<dbReference type="InterPro" id="IPR044730">
    <property type="entry name" value="RNase_H-like_dom_plant"/>
</dbReference>
<dbReference type="EMBL" id="CAMAPF010000968">
    <property type="protein sequence ID" value="CAH9132315.1"/>
    <property type="molecule type" value="Genomic_DNA"/>
</dbReference>
<dbReference type="InterPro" id="IPR012337">
    <property type="entry name" value="RNaseH-like_sf"/>
</dbReference>
<dbReference type="CDD" id="cd06222">
    <property type="entry name" value="RNase_H_like"/>
    <property type="match status" value="1"/>
</dbReference>
<dbReference type="Gene3D" id="3.30.420.10">
    <property type="entry name" value="Ribonuclease H-like superfamily/Ribonuclease H"/>
    <property type="match status" value="1"/>
</dbReference>
<proteinExistence type="predicted"/>
<dbReference type="InterPro" id="IPR052929">
    <property type="entry name" value="RNase_H-like_EbsB-rel"/>
</dbReference>
<dbReference type="Proteomes" id="UP001152523">
    <property type="component" value="Unassembled WGS sequence"/>
</dbReference>
<dbReference type="Pfam" id="PF13456">
    <property type="entry name" value="RVT_3"/>
    <property type="match status" value="1"/>
</dbReference>
<sequence>MMHVFRDCALAREVWRSRNQIFLQVGAACFGEWANKEARLHMCSRPITAPGSTGGRAGDMELDKWQPPMAGVVKINVDARAHMQDDWRGMELVARDERGSFIAGRSIWVRGRFAASTTEALAVREAVIWAGQAGWSSVFVESDALSVVQGIATSDGIAYEDSIFAKIRHMIASFANLSVHFVKRSANRVAHTLAQRADSESDCLWVGTPPDCIVNLLRFDC</sequence>
<dbReference type="GO" id="GO:0003676">
    <property type="term" value="F:nucleic acid binding"/>
    <property type="evidence" value="ECO:0007669"/>
    <property type="project" value="InterPro"/>
</dbReference>
<evidence type="ECO:0000313" key="2">
    <source>
        <dbReference type="EMBL" id="CAH9132315.1"/>
    </source>
</evidence>